<dbReference type="OrthoDB" id="8117243at2"/>
<feature type="transmembrane region" description="Helical" evidence="1">
    <location>
        <begin position="12"/>
        <end position="30"/>
    </location>
</feature>
<comment type="caution">
    <text evidence="2">The sequence shown here is derived from an EMBL/GenBank/DDBJ whole genome shotgun (WGS) entry which is preliminary data.</text>
</comment>
<organism evidence="2 3">
    <name type="scientific">Cohaesibacter celericrescens</name>
    <dbReference type="NCBI Taxonomy" id="2067669"/>
    <lineage>
        <taxon>Bacteria</taxon>
        <taxon>Pseudomonadati</taxon>
        <taxon>Pseudomonadota</taxon>
        <taxon>Alphaproteobacteria</taxon>
        <taxon>Hyphomicrobiales</taxon>
        <taxon>Cohaesibacteraceae</taxon>
    </lineage>
</organism>
<dbReference type="AlphaFoldDB" id="A0A2N5XKD6"/>
<keyword evidence="1" id="KW-0472">Membrane</keyword>
<accession>A0A2N5XKD6</accession>
<keyword evidence="1" id="KW-0812">Transmembrane</keyword>
<dbReference type="RefSeq" id="WP_101535844.1">
    <property type="nucleotide sequence ID" value="NZ_JBFHIU010000004.1"/>
</dbReference>
<keyword evidence="1" id="KW-1133">Transmembrane helix</keyword>
<reference evidence="2 3" key="1">
    <citation type="submission" date="2018-01" db="EMBL/GenBank/DDBJ databases">
        <title>The draft genome sequence of Cohaesibacter sp. H1304.</title>
        <authorList>
            <person name="Wang N.-N."/>
            <person name="Du Z.-J."/>
        </authorList>
    </citation>
    <scope>NUCLEOTIDE SEQUENCE [LARGE SCALE GENOMIC DNA]</scope>
    <source>
        <strain evidence="2 3">H1304</strain>
    </source>
</reference>
<evidence type="ECO:0000313" key="3">
    <source>
        <dbReference type="Proteomes" id="UP000234881"/>
    </source>
</evidence>
<name>A0A2N5XKD6_9HYPH</name>
<evidence type="ECO:0000256" key="1">
    <source>
        <dbReference type="SAM" id="Phobius"/>
    </source>
</evidence>
<sequence length="113" mass="12145">MDQQRSAGHYGLLGLFFLMMTISVFLFAVGPRTTGGKVVVFVAPWSTPHRVMDVIANADGSFVGMGTNPWIAIGISQSSDFVSRLYQAGAFYVGSAEVFSACLPSSFLRANRS</sequence>
<evidence type="ECO:0000313" key="2">
    <source>
        <dbReference type="EMBL" id="PLW74944.1"/>
    </source>
</evidence>
<protein>
    <submittedName>
        <fullName evidence="2">Uncharacterized protein</fullName>
    </submittedName>
</protein>
<dbReference type="Proteomes" id="UP000234881">
    <property type="component" value="Unassembled WGS sequence"/>
</dbReference>
<proteinExistence type="predicted"/>
<dbReference type="EMBL" id="PKUQ01000055">
    <property type="protein sequence ID" value="PLW74944.1"/>
    <property type="molecule type" value="Genomic_DNA"/>
</dbReference>
<gene>
    <name evidence="2" type="ORF">C0081_21810</name>
</gene>
<keyword evidence="3" id="KW-1185">Reference proteome</keyword>